<evidence type="ECO:0000259" key="6">
    <source>
        <dbReference type="Pfam" id="PF22082"/>
    </source>
</evidence>
<dbReference type="SUPFAM" id="SSF52402">
    <property type="entry name" value="Adenine nucleotide alpha hydrolases-like"/>
    <property type="match status" value="1"/>
</dbReference>
<dbReference type="Proteomes" id="UP000198324">
    <property type="component" value="Unassembled WGS sequence"/>
</dbReference>
<name>A0A238YSE3_9BACT</name>
<feature type="domain" description="tRNA(Ile)-lysidine/2-thiocytidine synthase N-terminal" evidence="5">
    <location>
        <begin position="50"/>
        <end position="171"/>
    </location>
</feature>
<evidence type="ECO:0000256" key="1">
    <source>
        <dbReference type="ARBA" id="ARBA00022679"/>
    </source>
</evidence>
<dbReference type="RefSeq" id="WP_089272298.1">
    <property type="nucleotide sequence ID" value="NZ_FZOC01000002.1"/>
</dbReference>
<proteinExistence type="predicted"/>
<evidence type="ECO:0000313" key="8">
    <source>
        <dbReference type="Proteomes" id="UP000198324"/>
    </source>
</evidence>
<dbReference type="PANTHER" id="PTHR11807">
    <property type="entry name" value="ATPASES OF THE PP SUPERFAMILY-RELATED"/>
    <property type="match status" value="1"/>
</dbReference>
<dbReference type="AlphaFoldDB" id="A0A238YSE3"/>
<evidence type="ECO:0000313" key="7">
    <source>
        <dbReference type="EMBL" id="SNR74057.1"/>
    </source>
</evidence>
<feature type="binding site" evidence="2">
    <location>
        <position position="279"/>
    </location>
    <ligand>
        <name>Zn(2+)</name>
        <dbReference type="ChEBI" id="CHEBI:29105"/>
        <label>2</label>
    </ligand>
</feature>
<evidence type="ECO:0000256" key="4">
    <source>
        <dbReference type="SAM" id="MobiDB-lite"/>
    </source>
</evidence>
<feature type="domain" description="2-thiouridine synthetase TtuA-like N-terminal LIM" evidence="6">
    <location>
        <begin position="2"/>
        <end position="26"/>
    </location>
</feature>
<feature type="binding site" evidence="2">
    <location>
        <position position="6"/>
    </location>
    <ligand>
        <name>Zn(2+)</name>
        <dbReference type="ChEBI" id="CHEBI:29105"/>
        <label>1</label>
    </ligand>
</feature>
<feature type="binding site" evidence="2">
    <location>
        <position position="22"/>
    </location>
    <ligand>
        <name>Zn(2+)</name>
        <dbReference type="ChEBI" id="CHEBI:29105"/>
        <label>1</label>
    </ligand>
</feature>
<sequence length="329" mass="35938">MKCRKCKAQAEIPLPSHNTAFCRECFSAFFTGQVEKAIRRHHMIEPGERVLVALSGGKDSLSLMLELARLGHDVTGLHVDLGIPASSPAARAKVQGFCQRHGLDLRVVELEKEGLPIPDVKRYVNRPVCSACGKIKRHWFNRVALTEGFQVLATGHNLDDEVARLFANTLRWDASYLSDQGPCLPAENGFARKIKPLYRLTEYETACYAFLNGIDIHAAPCPYSGKASFTGHKRLWADLEHTSPGAKIAFYDGFLKNGRPAFARLEQEAGLPLAPCARCGSPTSAEICGVCRLALTVAERRAADPSLQSGGHAGGQERTEGDPAFRVEA</sequence>
<keyword evidence="2" id="KW-0862">Zinc</keyword>
<feature type="binding site" evidence="2">
    <location>
        <position position="288"/>
    </location>
    <ligand>
        <name>Zn(2+)</name>
        <dbReference type="ChEBI" id="CHEBI:29105"/>
        <label>2</label>
    </ligand>
</feature>
<dbReference type="GO" id="GO:0002144">
    <property type="term" value="C:cytosolic tRNA wobble base thiouridylase complex"/>
    <property type="evidence" value="ECO:0007669"/>
    <property type="project" value="TreeGrafter"/>
</dbReference>
<gene>
    <name evidence="7" type="ORF">SAMN04488503_0959</name>
</gene>
<feature type="binding site" evidence="2">
    <location>
        <position position="25"/>
    </location>
    <ligand>
        <name>Zn(2+)</name>
        <dbReference type="ChEBI" id="CHEBI:29105"/>
        <label>1</label>
    </ligand>
</feature>
<organism evidence="7 8">
    <name type="scientific">Humidesulfovibrio mexicanus</name>
    <dbReference type="NCBI Taxonomy" id="147047"/>
    <lineage>
        <taxon>Bacteria</taxon>
        <taxon>Pseudomonadati</taxon>
        <taxon>Thermodesulfobacteriota</taxon>
        <taxon>Desulfovibrionia</taxon>
        <taxon>Desulfovibrionales</taxon>
        <taxon>Desulfovibrionaceae</taxon>
        <taxon>Humidesulfovibrio</taxon>
    </lineage>
</organism>
<dbReference type="InterPro" id="IPR054306">
    <property type="entry name" value="TtuA-like_LIM_N"/>
</dbReference>
<keyword evidence="8" id="KW-1185">Reference proteome</keyword>
<dbReference type="PIRSF" id="PIRSF004976">
    <property type="entry name" value="ATPase_YdaO"/>
    <property type="match status" value="1"/>
</dbReference>
<dbReference type="Pfam" id="PF01171">
    <property type="entry name" value="ATP_bind_3"/>
    <property type="match status" value="1"/>
</dbReference>
<dbReference type="GO" id="GO:0005524">
    <property type="term" value="F:ATP binding"/>
    <property type="evidence" value="ECO:0007669"/>
    <property type="project" value="UniProtKB-KW"/>
</dbReference>
<feature type="binding site" evidence="2">
    <location>
        <position position="3"/>
    </location>
    <ligand>
        <name>Zn(2+)</name>
        <dbReference type="ChEBI" id="CHEBI:29105"/>
        <label>1</label>
    </ligand>
</feature>
<keyword evidence="2" id="KW-0479">Metal-binding</keyword>
<feature type="binding site" evidence="3">
    <location>
        <position position="79"/>
    </location>
    <ligand>
        <name>ATP</name>
        <dbReference type="ChEBI" id="CHEBI:30616"/>
    </ligand>
</feature>
<dbReference type="GO" id="GO:0046872">
    <property type="term" value="F:metal ion binding"/>
    <property type="evidence" value="ECO:0007669"/>
    <property type="project" value="UniProtKB-KW"/>
</dbReference>
<feature type="binding site" evidence="3">
    <location>
        <position position="160"/>
    </location>
    <ligand>
        <name>ATP</name>
        <dbReference type="ChEBI" id="CHEBI:30616"/>
    </ligand>
</feature>
<dbReference type="GO" id="GO:0016740">
    <property type="term" value="F:transferase activity"/>
    <property type="evidence" value="ECO:0007669"/>
    <property type="project" value="UniProtKB-KW"/>
</dbReference>
<protein>
    <submittedName>
        <fullName evidence="7">TIGR00269 family protein</fullName>
    </submittedName>
</protein>
<feature type="binding site" evidence="3">
    <location>
        <position position="155"/>
    </location>
    <ligand>
        <name>ATP</name>
        <dbReference type="ChEBI" id="CHEBI:30616"/>
    </ligand>
</feature>
<feature type="binding site" evidence="3">
    <location>
        <begin position="53"/>
        <end position="55"/>
    </location>
    <ligand>
        <name>ATP</name>
        <dbReference type="ChEBI" id="CHEBI:30616"/>
    </ligand>
</feature>
<evidence type="ECO:0000256" key="3">
    <source>
        <dbReference type="PIRSR" id="PIRSR004976-51"/>
    </source>
</evidence>
<dbReference type="OrthoDB" id="9801054at2"/>
<dbReference type="GO" id="GO:0000049">
    <property type="term" value="F:tRNA binding"/>
    <property type="evidence" value="ECO:0007669"/>
    <property type="project" value="TreeGrafter"/>
</dbReference>
<dbReference type="EMBL" id="FZOC01000002">
    <property type="protein sequence ID" value="SNR74057.1"/>
    <property type="molecule type" value="Genomic_DNA"/>
</dbReference>
<keyword evidence="1" id="KW-0808">Transferase</keyword>
<feature type="binding site" evidence="2">
    <location>
        <position position="291"/>
    </location>
    <ligand>
        <name>Zn(2+)</name>
        <dbReference type="ChEBI" id="CHEBI:29105"/>
        <label>2</label>
    </ligand>
</feature>
<dbReference type="GO" id="GO:0002143">
    <property type="term" value="P:tRNA wobble position uridine thiolation"/>
    <property type="evidence" value="ECO:0007669"/>
    <property type="project" value="TreeGrafter"/>
</dbReference>
<feature type="binding site" evidence="3">
    <location>
        <position position="59"/>
    </location>
    <ligand>
        <name>ATP</name>
        <dbReference type="ChEBI" id="CHEBI:30616"/>
    </ligand>
</feature>
<dbReference type="Gene3D" id="3.40.50.620">
    <property type="entry name" value="HUPs"/>
    <property type="match status" value="1"/>
</dbReference>
<evidence type="ECO:0000256" key="2">
    <source>
        <dbReference type="PIRSR" id="PIRSR004976-50"/>
    </source>
</evidence>
<feature type="binding site" evidence="2">
    <location>
        <position position="276"/>
    </location>
    <ligand>
        <name>Zn(2+)</name>
        <dbReference type="ChEBI" id="CHEBI:29105"/>
        <label>2</label>
    </ligand>
</feature>
<evidence type="ECO:0000259" key="5">
    <source>
        <dbReference type="Pfam" id="PF01171"/>
    </source>
</evidence>
<keyword evidence="3" id="KW-0067">ATP-binding</keyword>
<feature type="compositionally biased region" description="Basic and acidic residues" evidence="4">
    <location>
        <begin position="315"/>
        <end position="329"/>
    </location>
</feature>
<accession>A0A238YSE3</accession>
<dbReference type="InterPro" id="IPR035107">
    <property type="entry name" value="tRNA_thiolation_TtcA_Ctu1"/>
</dbReference>
<feature type="region of interest" description="Disordered" evidence="4">
    <location>
        <begin position="304"/>
        <end position="329"/>
    </location>
</feature>
<dbReference type="Pfam" id="PF22082">
    <property type="entry name" value="TtuA_LIM_N"/>
    <property type="match status" value="1"/>
</dbReference>
<dbReference type="PANTHER" id="PTHR11807:SF27">
    <property type="entry name" value="TRNA-5-METHYLURIDINE(54) 2-SULFURTRANSFERASE"/>
    <property type="match status" value="1"/>
</dbReference>
<dbReference type="InterPro" id="IPR011063">
    <property type="entry name" value="TilS/TtcA_N"/>
</dbReference>
<reference evidence="7 8" key="1">
    <citation type="submission" date="2017-06" db="EMBL/GenBank/DDBJ databases">
        <authorList>
            <person name="Kim H.J."/>
            <person name="Triplett B.A."/>
        </authorList>
    </citation>
    <scope>NUCLEOTIDE SEQUENCE [LARGE SCALE GENOMIC DNA]</scope>
    <source>
        <strain evidence="7 8">DSM 13116</strain>
    </source>
</reference>
<dbReference type="InterPro" id="IPR014729">
    <property type="entry name" value="Rossmann-like_a/b/a_fold"/>
</dbReference>
<keyword evidence="3" id="KW-0547">Nucleotide-binding</keyword>